<keyword evidence="8" id="KW-1185">Reference proteome</keyword>
<proteinExistence type="predicted"/>
<dbReference type="Pfam" id="PF00196">
    <property type="entry name" value="GerE"/>
    <property type="match status" value="1"/>
</dbReference>
<feature type="domain" description="Response regulatory" evidence="6">
    <location>
        <begin position="16"/>
        <end position="130"/>
    </location>
</feature>
<feature type="domain" description="HTH luxR-type" evidence="5">
    <location>
        <begin position="146"/>
        <end position="211"/>
    </location>
</feature>
<gene>
    <name evidence="7" type="ORF">SMD27_21570</name>
</gene>
<comment type="caution">
    <text evidence="7">The sequence shown here is derived from an EMBL/GenBank/DDBJ whole genome shotgun (WGS) entry which is preliminary data.</text>
</comment>
<dbReference type="CDD" id="cd17537">
    <property type="entry name" value="REC_FixJ"/>
    <property type="match status" value="1"/>
</dbReference>
<dbReference type="PANTHER" id="PTHR44688:SF16">
    <property type="entry name" value="DNA-BINDING TRANSCRIPTIONAL ACTIVATOR DEVR_DOSR"/>
    <property type="match status" value="1"/>
</dbReference>
<dbReference type="RefSeq" id="WP_320510519.1">
    <property type="nucleotide sequence ID" value="NZ_JAXCLW010000010.1"/>
</dbReference>
<dbReference type="InterPro" id="IPR011006">
    <property type="entry name" value="CheY-like_superfamily"/>
</dbReference>
<evidence type="ECO:0000256" key="1">
    <source>
        <dbReference type="ARBA" id="ARBA00023015"/>
    </source>
</evidence>
<evidence type="ECO:0000259" key="5">
    <source>
        <dbReference type="PROSITE" id="PS50043"/>
    </source>
</evidence>
<dbReference type="Pfam" id="PF00072">
    <property type="entry name" value="Response_reg"/>
    <property type="match status" value="1"/>
</dbReference>
<accession>A0ABU5EHV1</accession>
<dbReference type="Gene3D" id="3.40.50.2300">
    <property type="match status" value="1"/>
</dbReference>
<keyword evidence="1" id="KW-0805">Transcription regulation</keyword>
<dbReference type="PANTHER" id="PTHR44688">
    <property type="entry name" value="DNA-BINDING TRANSCRIPTIONAL ACTIVATOR DEVR_DOSR"/>
    <property type="match status" value="1"/>
</dbReference>
<dbReference type="SMART" id="SM00421">
    <property type="entry name" value="HTH_LUXR"/>
    <property type="match status" value="1"/>
</dbReference>
<evidence type="ECO:0000256" key="2">
    <source>
        <dbReference type="ARBA" id="ARBA00023125"/>
    </source>
</evidence>
<protein>
    <submittedName>
        <fullName evidence="7">LuxR C-terminal-related transcriptional regulator</fullName>
    </submittedName>
</protein>
<evidence type="ECO:0000313" key="7">
    <source>
        <dbReference type="EMBL" id="MDY0885444.1"/>
    </source>
</evidence>
<dbReference type="EMBL" id="JAXCLW010000010">
    <property type="protein sequence ID" value="MDY0885444.1"/>
    <property type="molecule type" value="Genomic_DNA"/>
</dbReference>
<keyword evidence="4" id="KW-0597">Phosphoprotein</keyword>
<keyword evidence="2" id="KW-0238">DNA-binding</keyword>
<dbReference type="SUPFAM" id="SSF52172">
    <property type="entry name" value="CheY-like"/>
    <property type="match status" value="1"/>
</dbReference>
<dbReference type="PROSITE" id="PS50110">
    <property type="entry name" value="RESPONSE_REGULATORY"/>
    <property type="match status" value="1"/>
</dbReference>
<dbReference type="InterPro" id="IPR036388">
    <property type="entry name" value="WH-like_DNA-bd_sf"/>
</dbReference>
<sequence>MASAITPSAEEGGKDVVYIVDDDASLCVALEELFGSISLATRCYRSAREFLDSDLRNLSGCIVIDIRLPDMNGLEFQAQLAEMGIRLPVVMMTGYGDVPMTVRAMKGGAVDFLLKPFRDQDMLDAALAAIRRDQERRTVESETSQIRERFETLSARERQIMFQVATGKMNKQIAGDLGISEVTVKVHRGAAMRKMGARTLADLIRLADLLKH</sequence>
<evidence type="ECO:0000259" key="6">
    <source>
        <dbReference type="PROSITE" id="PS50110"/>
    </source>
</evidence>
<keyword evidence="3" id="KW-0804">Transcription</keyword>
<reference evidence="7 8" key="1">
    <citation type="journal article" date="2016" name="Antonie Van Leeuwenhoek">
        <title>Dongia soli sp. nov., isolated from soil from Dokdo, Korea.</title>
        <authorList>
            <person name="Kim D.U."/>
            <person name="Lee H."/>
            <person name="Kim H."/>
            <person name="Kim S.G."/>
            <person name="Ka J.O."/>
        </authorList>
    </citation>
    <scope>NUCLEOTIDE SEQUENCE [LARGE SCALE GENOMIC DNA]</scope>
    <source>
        <strain evidence="7 8">D78</strain>
    </source>
</reference>
<dbReference type="PRINTS" id="PR00038">
    <property type="entry name" value="HTHLUXR"/>
</dbReference>
<dbReference type="CDD" id="cd06170">
    <property type="entry name" value="LuxR_C_like"/>
    <property type="match status" value="1"/>
</dbReference>
<organism evidence="7 8">
    <name type="scientific">Dongia soli</name>
    <dbReference type="NCBI Taxonomy" id="600628"/>
    <lineage>
        <taxon>Bacteria</taxon>
        <taxon>Pseudomonadati</taxon>
        <taxon>Pseudomonadota</taxon>
        <taxon>Alphaproteobacteria</taxon>
        <taxon>Rhodospirillales</taxon>
        <taxon>Dongiaceae</taxon>
        <taxon>Dongia</taxon>
    </lineage>
</organism>
<evidence type="ECO:0000313" key="8">
    <source>
        <dbReference type="Proteomes" id="UP001279642"/>
    </source>
</evidence>
<dbReference type="InterPro" id="IPR000792">
    <property type="entry name" value="Tscrpt_reg_LuxR_C"/>
</dbReference>
<dbReference type="InterPro" id="IPR001789">
    <property type="entry name" value="Sig_transdc_resp-reg_receiver"/>
</dbReference>
<dbReference type="Gene3D" id="1.10.10.10">
    <property type="entry name" value="Winged helix-like DNA-binding domain superfamily/Winged helix DNA-binding domain"/>
    <property type="match status" value="1"/>
</dbReference>
<dbReference type="Proteomes" id="UP001279642">
    <property type="component" value="Unassembled WGS sequence"/>
</dbReference>
<evidence type="ECO:0000256" key="3">
    <source>
        <dbReference type="ARBA" id="ARBA00023163"/>
    </source>
</evidence>
<feature type="modified residue" description="4-aspartylphosphate" evidence="4">
    <location>
        <position position="65"/>
    </location>
</feature>
<evidence type="ECO:0000256" key="4">
    <source>
        <dbReference type="PROSITE-ProRule" id="PRU00169"/>
    </source>
</evidence>
<dbReference type="SMART" id="SM00448">
    <property type="entry name" value="REC"/>
    <property type="match status" value="1"/>
</dbReference>
<dbReference type="PROSITE" id="PS50043">
    <property type="entry name" value="HTH_LUXR_2"/>
    <property type="match status" value="1"/>
</dbReference>
<dbReference type="PROSITE" id="PS00622">
    <property type="entry name" value="HTH_LUXR_1"/>
    <property type="match status" value="1"/>
</dbReference>
<name>A0ABU5EHV1_9PROT</name>